<proteinExistence type="predicted"/>
<dbReference type="AlphaFoldDB" id="A0A9D1LB52"/>
<sequence>MRRRLAAAKFLLAIFFTGLLLIWPGQALISAQSAMRTWAFCVAPALFPFLALLPMLTCSLARRAYERFLGKWMRPLFGLPGAAAASVVTGMIAGSPAGALAARNASGGMRKCEFKRMALMGSGVGPVYLVSGVGVALFGSVELGVWLAGAQWVSQILTGVILRRAFREEQELLPEPELPEMATPIRAAIGNVLQVCGYMVCFSVAAGLLSRIVGEQIGNALLYFLDLPSGMAAAARAKAGVVTTGLIAGFGGMCIATQNMAVLRPMGIRWREYFAARGFCAAMTAGTLFLRFRVFAPEEAVMAIETAAKIPAMEISMLAAILLAIPGTIFLAKRGKS</sequence>
<feature type="transmembrane region" description="Helical" evidence="1">
    <location>
        <begin position="312"/>
        <end position="332"/>
    </location>
</feature>
<evidence type="ECO:0000313" key="2">
    <source>
        <dbReference type="EMBL" id="HIU33025.1"/>
    </source>
</evidence>
<dbReference type="Proteomes" id="UP000824072">
    <property type="component" value="Unassembled WGS sequence"/>
</dbReference>
<keyword evidence="1" id="KW-0472">Membrane</keyword>
<evidence type="ECO:0000313" key="3">
    <source>
        <dbReference type="Proteomes" id="UP000824072"/>
    </source>
</evidence>
<keyword evidence="1" id="KW-0812">Transmembrane</keyword>
<keyword evidence="1" id="KW-1133">Transmembrane helix</keyword>
<protein>
    <recommendedName>
        <fullName evidence="4">Sporulation integral membrane protein YlbJ</fullName>
    </recommendedName>
</protein>
<feature type="transmembrane region" description="Helical" evidence="1">
    <location>
        <begin position="76"/>
        <end position="97"/>
    </location>
</feature>
<evidence type="ECO:0008006" key="4">
    <source>
        <dbReference type="Google" id="ProtNLM"/>
    </source>
</evidence>
<gene>
    <name evidence="2" type="ORF">IAB02_00550</name>
</gene>
<dbReference type="EMBL" id="DVMU01000012">
    <property type="protein sequence ID" value="HIU33025.1"/>
    <property type="molecule type" value="Genomic_DNA"/>
</dbReference>
<feature type="transmembrane region" description="Helical" evidence="1">
    <location>
        <begin position="241"/>
        <end position="262"/>
    </location>
</feature>
<accession>A0A9D1LB52</accession>
<feature type="transmembrane region" description="Helical" evidence="1">
    <location>
        <begin position="185"/>
        <end position="210"/>
    </location>
</feature>
<feature type="transmembrane region" description="Helical" evidence="1">
    <location>
        <begin position="274"/>
        <end position="292"/>
    </location>
</feature>
<reference evidence="2" key="1">
    <citation type="submission" date="2020-10" db="EMBL/GenBank/DDBJ databases">
        <authorList>
            <person name="Gilroy R."/>
        </authorList>
    </citation>
    <scope>NUCLEOTIDE SEQUENCE</scope>
    <source>
        <strain evidence="2">ChiHcec3-11533</strain>
    </source>
</reference>
<name>A0A9D1LB52_9FIRM</name>
<feature type="transmembrane region" description="Helical" evidence="1">
    <location>
        <begin position="117"/>
        <end position="138"/>
    </location>
</feature>
<organism evidence="2 3">
    <name type="scientific">Candidatus Pullichristensenella excrementigallinarum</name>
    <dbReference type="NCBI Taxonomy" id="2840907"/>
    <lineage>
        <taxon>Bacteria</taxon>
        <taxon>Bacillati</taxon>
        <taxon>Bacillota</taxon>
        <taxon>Clostridia</taxon>
        <taxon>Candidatus Pullichristensenella</taxon>
    </lineage>
</organism>
<evidence type="ECO:0000256" key="1">
    <source>
        <dbReference type="SAM" id="Phobius"/>
    </source>
</evidence>
<feature type="transmembrane region" description="Helical" evidence="1">
    <location>
        <begin position="37"/>
        <end position="56"/>
    </location>
</feature>
<comment type="caution">
    <text evidence="2">The sequence shown here is derived from an EMBL/GenBank/DDBJ whole genome shotgun (WGS) entry which is preliminary data.</text>
</comment>
<reference evidence="2" key="2">
    <citation type="journal article" date="2021" name="PeerJ">
        <title>Extensive microbial diversity within the chicken gut microbiome revealed by metagenomics and culture.</title>
        <authorList>
            <person name="Gilroy R."/>
            <person name="Ravi A."/>
            <person name="Getino M."/>
            <person name="Pursley I."/>
            <person name="Horton D.L."/>
            <person name="Alikhan N.F."/>
            <person name="Baker D."/>
            <person name="Gharbi K."/>
            <person name="Hall N."/>
            <person name="Watson M."/>
            <person name="Adriaenssens E.M."/>
            <person name="Foster-Nyarko E."/>
            <person name="Jarju S."/>
            <person name="Secka A."/>
            <person name="Antonio M."/>
            <person name="Oren A."/>
            <person name="Chaudhuri R.R."/>
            <person name="La Ragione R."/>
            <person name="Hildebrand F."/>
            <person name="Pallen M.J."/>
        </authorList>
    </citation>
    <scope>NUCLEOTIDE SEQUENCE</scope>
    <source>
        <strain evidence="2">ChiHcec3-11533</strain>
    </source>
</reference>